<dbReference type="OrthoDB" id="62581at2"/>
<evidence type="ECO:0000313" key="1">
    <source>
        <dbReference type="EMBL" id="PWK62114.1"/>
    </source>
</evidence>
<protein>
    <recommendedName>
        <fullName evidence="3">N-acetyltransferase domain-containing protein</fullName>
    </recommendedName>
</protein>
<dbReference type="InterPro" id="IPR016181">
    <property type="entry name" value="Acyl_CoA_acyltransferase"/>
</dbReference>
<dbReference type="SUPFAM" id="SSF55729">
    <property type="entry name" value="Acyl-CoA N-acyltransferases (Nat)"/>
    <property type="match status" value="1"/>
</dbReference>
<accession>A0A316GMG7</accession>
<sequence length="281" mass="30819">MTHETFRTEGASLTLHLDGPDWEGARAATLGNIAFRDAEAGARLLAEALTHLRAADRTRVLGPMAGDTWHAYRFVSETDGTPPFLLEPTNRPHEPAIFAAAGFTPVARYFSARMRLADIDPTPPPATDAITIEPWDGANPEALIREVFALSTGAFAANAFYTPITEDDFLAMYRPVMPMMRPDLIFFARRPDGSLAGYLFAIPNYAEGLETKTIILKTYASLIPGAGRHLVHACHSAARALGFQTVIHALIHDANRSAERSRMEGATVFRRYELLGLKLDV</sequence>
<dbReference type="EMBL" id="QGGW01000001">
    <property type="protein sequence ID" value="PWK62114.1"/>
    <property type="molecule type" value="Genomic_DNA"/>
</dbReference>
<proteinExistence type="predicted"/>
<comment type="caution">
    <text evidence="1">The sequence shown here is derived from an EMBL/GenBank/DDBJ whole genome shotgun (WGS) entry which is preliminary data.</text>
</comment>
<evidence type="ECO:0008006" key="3">
    <source>
        <dbReference type="Google" id="ProtNLM"/>
    </source>
</evidence>
<reference evidence="1 2" key="1">
    <citation type="submission" date="2018-05" db="EMBL/GenBank/DDBJ databases">
        <title>Genomic Encyclopedia of Type Strains, Phase IV (KMG-IV): sequencing the most valuable type-strain genomes for metagenomic binning, comparative biology and taxonomic classification.</title>
        <authorList>
            <person name="Goeker M."/>
        </authorList>
    </citation>
    <scope>NUCLEOTIDE SEQUENCE [LARGE SCALE GENOMIC DNA]</scope>
    <source>
        <strain evidence="1 2">DSM 16097</strain>
    </source>
</reference>
<dbReference type="Proteomes" id="UP000245708">
    <property type="component" value="Unassembled WGS sequence"/>
</dbReference>
<dbReference type="AlphaFoldDB" id="A0A316GMG7"/>
<evidence type="ECO:0000313" key="2">
    <source>
        <dbReference type="Proteomes" id="UP000245708"/>
    </source>
</evidence>
<dbReference type="RefSeq" id="WP_109664146.1">
    <property type="nucleotide sequence ID" value="NZ_QGGW01000001.1"/>
</dbReference>
<dbReference type="Gene3D" id="3.40.630.30">
    <property type="match status" value="1"/>
</dbReference>
<organism evidence="1 2">
    <name type="scientific">Roseicyclus mahoneyensis</name>
    <dbReference type="NCBI Taxonomy" id="164332"/>
    <lineage>
        <taxon>Bacteria</taxon>
        <taxon>Pseudomonadati</taxon>
        <taxon>Pseudomonadota</taxon>
        <taxon>Alphaproteobacteria</taxon>
        <taxon>Rhodobacterales</taxon>
        <taxon>Roseobacteraceae</taxon>
        <taxon>Roseicyclus</taxon>
    </lineage>
</organism>
<gene>
    <name evidence="1" type="ORF">C7455_101140</name>
</gene>
<keyword evidence="2" id="KW-1185">Reference proteome</keyword>
<name>A0A316GMG7_9RHOB</name>